<accession>A0A9D3YC50</accession>
<dbReference type="Pfam" id="PF00386">
    <property type="entry name" value="C1q"/>
    <property type="match status" value="1"/>
</dbReference>
<evidence type="ECO:0000313" key="3">
    <source>
        <dbReference type="EMBL" id="KAH3697653.1"/>
    </source>
</evidence>
<name>A0A9D3YC50_DREPO</name>
<reference evidence="3" key="1">
    <citation type="journal article" date="2019" name="bioRxiv">
        <title>The Genome of the Zebra Mussel, Dreissena polymorpha: A Resource for Invasive Species Research.</title>
        <authorList>
            <person name="McCartney M.A."/>
            <person name="Auch B."/>
            <person name="Kono T."/>
            <person name="Mallez S."/>
            <person name="Zhang Y."/>
            <person name="Obille A."/>
            <person name="Becker A."/>
            <person name="Abrahante J.E."/>
            <person name="Garbe J."/>
            <person name="Badalamenti J.P."/>
            <person name="Herman A."/>
            <person name="Mangelson H."/>
            <person name="Liachko I."/>
            <person name="Sullivan S."/>
            <person name="Sone E.D."/>
            <person name="Koren S."/>
            <person name="Silverstein K.A.T."/>
            <person name="Beckman K.B."/>
            <person name="Gohl D.M."/>
        </authorList>
    </citation>
    <scope>NUCLEOTIDE SEQUENCE</scope>
    <source>
        <strain evidence="3">Duluth1</strain>
        <tissue evidence="3">Whole animal</tissue>
    </source>
</reference>
<evidence type="ECO:0000256" key="1">
    <source>
        <dbReference type="SAM" id="MobiDB-lite"/>
    </source>
</evidence>
<proteinExistence type="predicted"/>
<comment type="caution">
    <text evidence="3">The sequence shown here is derived from an EMBL/GenBank/DDBJ whole genome shotgun (WGS) entry which is preliminary data.</text>
</comment>
<reference evidence="3" key="2">
    <citation type="submission" date="2020-11" db="EMBL/GenBank/DDBJ databases">
        <authorList>
            <person name="McCartney M.A."/>
            <person name="Auch B."/>
            <person name="Kono T."/>
            <person name="Mallez S."/>
            <person name="Becker A."/>
            <person name="Gohl D.M."/>
            <person name="Silverstein K.A.T."/>
            <person name="Koren S."/>
            <person name="Bechman K.B."/>
            <person name="Herman A."/>
            <person name="Abrahante J.E."/>
            <person name="Garbe J."/>
        </authorList>
    </citation>
    <scope>NUCLEOTIDE SEQUENCE</scope>
    <source>
        <strain evidence="3">Duluth1</strain>
        <tissue evidence="3">Whole animal</tissue>
    </source>
</reference>
<protein>
    <recommendedName>
        <fullName evidence="2">C1q domain-containing protein</fullName>
    </recommendedName>
</protein>
<dbReference type="Gene3D" id="2.60.120.40">
    <property type="match status" value="1"/>
</dbReference>
<feature type="region of interest" description="Disordered" evidence="1">
    <location>
        <begin position="96"/>
        <end position="131"/>
    </location>
</feature>
<feature type="compositionally biased region" description="Polar residues" evidence="1">
    <location>
        <begin position="96"/>
        <end position="111"/>
    </location>
</feature>
<dbReference type="AlphaFoldDB" id="A0A9D3YC50"/>
<gene>
    <name evidence="3" type="ORF">DPMN_085158</name>
</gene>
<dbReference type="InterPro" id="IPR001073">
    <property type="entry name" value="C1q_dom"/>
</dbReference>
<evidence type="ECO:0000259" key="2">
    <source>
        <dbReference type="PROSITE" id="PS50871"/>
    </source>
</evidence>
<organism evidence="3 4">
    <name type="scientific">Dreissena polymorpha</name>
    <name type="common">Zebra mussel</name>
    <name type="synonym">Mytilus polymorpha</name>
    <dbReference type="NCBI Taxonomy" id="45954"/>
    <lineage>
        <taxon>Eukaryota</taxon>
        <taxon>Metazoa</taxon>
        <taxon>Spiralia</taxon>
        <taxon>Lophotrochozoa</taxon>
        <taxon>Mollusca</taxon>
        <taxon>Bivalvia</taxon>
        <taxon>Autobranchia</taxon>
        <taxon>Heteroconchia</taxon>
        <taxon>Euheterodonta</taxon>
        <taxon>Imparidentia</taxon>
        <taxon>Neoheterodontei</taxon>
        <taxon>Myida</taxon>
        <taxon>Dreissenoidea</taxon>
        <taxon>Dreissenidae</taxon>
        <taxon>Dreissena</taxon>
    </lineage>
</organism>
<dbReference type="SUPFAM" id="SSF49842">
    <property type="entry name" value="TNF-like"/>
    <property type="match status" value="1"/>
</dbReference>
<dbReference type="PROSITE" id="PS50871">
    <property type="entry name" value="C1Q"/>
    <property type="match status" value="1"/>
</dbReference>
<keyword evidence="4" id="KW-1185">Reference proteome</keyword>
<feature type="domain" description="C1q" evidence="2">
    <location>
        <begin position="134"/>
        <end position="214"/>
    </location>
</feature>
<dbReference type="Proteomes" id="UP000828390">
    <property type="component" value="Unassembled WGS sequence"/>
</dbReference>
<evidence type="ECO:0000313" key="4">
    <source>
        <dbReference type="Proteomes" id="UP000828390"/>
    </source>
</evidence>
<dbReference type="InterPro" id="IPR008983">
    <property type="entry name" value="Tumour_necrosis_fac-like_dom"/>
</dbReference>
<sequence length="214" mass="23706">MEYGIRLIVCNWLSSLSKFATIEIAENVLSEIFNKLSSLDQRVQYLENRKRQLLQIETVLGVNGATDVGIVKKIISMESQIRDMNQQIKELQIQKTHSNQNDHVTTPSVVTFGSPDAGTKRGIQTTHRKQRQATNTTRVAFCAGVAVLHRDHVGPHQPIVFDEIITNVGNVYSGKTGIFRVPVSGQYVLNLVYSAGVSTASPDSYLEIVSDGSY</sequence>
<dbReference type="EMBL" id="JAIWYP010000016">
    <property type="protein sequence ID" value="KAH3697653.1"/>
    <property type="molecule type" value="Genomic_DNA"/>
</dbReference>